<evidence type="ECO:0000256" key="3">
    <source>
        <dbReference type="ARBA" id="ARBA00023125"/>
    </source>
</evidence>
<accession>A0A0D6Q8F5</accession>
<evidence type="ECO:0000259" key="5">
    <source>
        <dbReference type="PROSITE" id="PS50931"/>
    </source>
</evidence>
<organism evidence="6 7">
    <name type="scientific">Komagataeibacter xylinus NBRC 13693</name>
    <dbReference type="NCBI Taxonomy" id="1234668"/>
    <lineage>
        <taxon>Bacteria</taxon>
        <taxon>Pseudomonadati</taxon>
        <taxon>Pseudomonadota</taxon>
        <taxon>Alphaproteobacteria</taxon>
        <taxon>Acetobacterales</taxon>
        <taxon>Acetobacteraceae</taxon>
        <taxon>Komagataeibacter</taxon>
    </lineage>
</organism>
<dbReference type="Gene3D" id="3.40.190.10">
    <property type="entry name" value="Periplasmic binding protein-like II"/>
    <property type="match status" value="2"/>
</dbReference>
<name>A0A0D6Q8F5_KOMXY</name>
<evidence type="ECO:0000313" key="6">
    <source>
        <dbReference type="EMBL" id="GAN99709.1"/>
    </source>
</evidence>
<keyword evidence="4" id="KW-0804">Transcription</keyword>
<evidence type="ECO:0000256" key="4">
    <source>
        <dbReference type="ARBA" id="ARBA00023163"/>
    </source>
</evidence>
<dbReference type="SUPFAM" id="SSF53850">
    <property type="entry name" value="Periplasmic binding protein-like II"/>
    <property type="match status" value="1"/>
</dbReference>
<feature type="domain" description="HTH lysR-type" evidence="5">
    <location>
        <begin position="7"/>
        <end position="64"/>
    </location>
</feature>
<comment type="similarity">
    <text evidence="1">Belongs to the LysR transcriptional regulatory family.</text>
</comment>
<evidence type="ECO:0000313" key="7">
    <source>
        <dbReference type="Proteomes" id="UP000032683"/>
    </source>
</evidence>
<dbReference type="PROSITE" id="PS50931">
    <property type="entry name" value="HTH_LYSR"/>
    <property type="match status" value="1"/>
</dbReference>
<dbReference type="InterPro" id="IPR000847">
    <property type="entry name" value="LysR_HTH_N"/>
</dbReference>
<dbReference type="Pfam" id="PF03466">
    <property type="entry name" value="LysR_substrate"/>
    <property type="match status" value="1"/>
</dbReference>
<dbReference type="GO" id="GO:0003677">
    <property type="term" value="F:DNA binding"/>
    <property type="evidence" value="ECO:0007669"/>
    <property type="project" value="UniProtKB-KW"/>
</dbReference>
<evidence type="ECO:0000256" key="1">
    <source>
        <dbReference type="ARBA" id="ARBA00009437"/>
    </source>
</evidence>
<dbReference type="Pfam" id="PF00126">
    <property type="entry name" value="HTH_1"/>
    <property type="match status" value="1"/>
</dbReference>
<proteinExistence type="inferred from homology"/>
<dbReference type="FunFam" id="1.10.10.10:FF:000001">
    <property type="entry name" value="LysR family transcriptional regulator"/>
    <property type="match status" value="1"/>
</dbReference>
<dbReference type="AlphaFoldDB" id="A0A0D6Q8F5"/>
<dbReference type="PANTHER" id="PTHR30579:SF7">
    <property type="entry name" value="HTH-TYPE TRANSCRIPTIONAL REGULATOR LRHA-RELATED"/>
    <property type="match status" value="1"/>
</dbReference>
<dbReference type="InterPro" id="IPR005119">
    <property type="entry name" value="LysR_subst-bd"/>
</dbReference>
<comment type="caution">
    <text evidence="6">The sequence shown here is derived from an EMBL/GenBank/DDBJ whole genome shotgun (WGS) entry which is preliminary data.</text>
</comment>
<keyword evidence="2" id="KW-0805">Transcription regulation</keyword>
<dbReference type="RefSeq" id="WP_082071133.1">
    <property type="nucleotide sequence ID" value="NZ_BANJ01000031.1"/>
</dbReference>
<dbReference type="InterPro" id="IPR036388">
    <property type="entry name" value="WH-like_DNA-bd_sf"/>
</dbReference>
<keyword evidence="3" id="KW-0238">DNA-binding</keyword>
<dbReference type="PANTHER" id="PTHR30579">
    <property type="entry name" value="TRANSCRIPTIONAL REGULATOR"/>
    <property type="match status" value="1"/>
</dbReference>
<dbReference type="InterPro" id="IPR036390">
    <property type="entry name" value="WH_DNA-bd_sf"/>
</dbReference>
<dbReference type="EMBL" id="BANJ01000031">
    <property type="protein sequence ID" value="GAN99709.1"/>
    <property type="molecule type" value="Genomic_DNA"/>
</dbReference>
<dbReference type="Proteomes" id="UP000032683">
    <property type="component" value="Unassembled WGS sequence"/>
</dbReference>
<dbReference type="SUPFAM" id="SSF46785">
    <property type="entry name" value="Winged helix' DNA-binding domain"/>
    <property type="match status" value="1"/>
</dbReference>
<dbReference type="GO" id="GO:0003700">
    <property type="term" value="F:DNA-binding transcription factor activity"/>
    <property type="evidence" value="ECO:0007669"/>
    <property type="project" value="InterPro"/>
</dbReference>
<reference evidence="6 7" key="1">
    <citation type="submission" date="2012-11" db="EMBL/GenBank/DDBJ databases">
        <title>Whole genome sequence of Gluconacetobacter xylinus NBRC 13693.</title>
        <authorList>
            <person name="Azuma Y."/>
            <person name="Higashiura N."/>
            <person name="Hirakawa H."/>
            <person name="Matsushita K."/>
        </authorList>
    </citation>
    <scope>NUCLEOTIDE SEQUENCE [LARGE SCALE GENOMIC DNA]</scope>
    <source>
        <strain evidence="6 7">NBRC 13693</strain>
    </source>
</reference>
<evidence type="ECO:0000256" key="2">
    <source>
        <dbReference type="ARBA" id="ARBA00023015"/>
    </source>
</evidence>
<sequence>MSNKDNLDIAHLRSFLAVADTLHFTSAAYICSTSQSTISQHIHRLEAQLDCVLLKRSTKQVELTDDGQALIGMAQNILRQQERVLAHFHKEQLHATLRLGITEDLVLSRFPEDLRMFRQDYPQLQIDLTVGLSHHLHQLLADDRLDIVCGMRQSSDTHGQLLWEDELVWFSHASTCSLAPDESFPLVTFPDRSITRKLAIETLNRIGRPWHIAFSSTNLSAILAAVRAGYGITPQPAFLSAEGIVPVDASTLSPMPRVEFIASVQSSNSNGPANAFIKNENKTEQKTENVFPVIIHNTVLSPSPPYWVILS</sequence>
<dbReference type="Gene3D" id="1.10.10.10">
    <property type="entry name" value="Winged helix-like DNA-binding domain superfamily/Winged helix DNA-binding domain"/>
    <property type="match status" value="1"/>
</dbReference>
<gene>
    <name evidence="6" type="ORF">Gxy13693_031_028</name>
</gene>
<protein>
    <submittedName>
        <fullName evidence="6">Transcriptional regulator LysR</fullName>
    </submittedName>
</protein>
<dbReference type="InterPro" id="IPR050176">
    <property type="entry name" value="LTTR"/>
</dbReference>